<dbReference type="InterPro" id="IPR001537">
    <property type="entry name" value="SpoU_MeTrfase"/>
</dbReference>
<protein>
    <submittedName>
        <fullName evidence="4">RNA methyltransferase</fullName>
    </submittedName>
    <submittedName>
        <fullName evidence="5">rRNA (Adenosine-2'-O-)-methyltransferase</fullName>
        <ecNumber evidence="5">2.1.1.230</ecNumber>
    </submittedName>
</protein>
<feature type="domain" description="tRNA/rRNA methyltransferase SpoU type" evidence="3">
    <location>
        <begin position="124"/>
        <end position="261"/>
    </location>
</feature>
<dbReference type="Proteomes" id="UP000254603">
    <property type="component" value="Unassembled WGS sequence"/>
</dbReference>
<dbReference type="InterPro" id="IPR029028">
    <property type="entry name" value="Alpha/beta_knot_MTases"/>
</dbReference>
<dbReference type="GO" id="GO:0003723">
    <property type="term" value="F:RNA binding"/>
    <property type="evidence" value="ECO:0007669"/>
    <property type="project" value="InterPro"/>
</dbReference>
<dbReference type="Gene3D" id="3.40.1280.10">
    <property type="match status" value="1"/>
</dbReference>
<dbReference type="EC" id="2.1.1.230" evidence="5"/>
<dbReference type="Proteomes" id="UP000594903">
    <property type="component" value="Chromosome"/>
</dbReference>
<dbReference type="EMBL" id="CP065725">
    <property type="protein sequence ID" value="QPT40180.1"/>
    <property type="molecule type" value="Genomic_DNA"/>
</dbReference>
<dbReference type="AlphaFoldDB" id="A0A378XC14"/>
<dbReference type="EMBL" id="UGSB01000001">
    <property type="protein sequence ID" value="SUA50342.1"/>
    <property type="molecule type" value="Genomic_DNA"/>
</dbReference>
<dbReference type="PANTHER" id="PTHR43191">
    <property type="entry name" value="RRNA METHYLTRANSFERASE 3"/>
    <property type="match status" value="1"/>
</dbReference>
<dbReference type="Gene3D" id="3.30.1330.30">
    <property type="match status" value="1"/>
</dbReference>
<proteinExistence type="predicted"/>
<organism evidence="5 6">
    <name type="scientific">Oligella ureolytica</name>
    <dbReference type="NCBI Taxonomy" id="90244"/>
    <lineage>
        <taxon>Bacteria</taxon>
        <taxon>Pseudomonadati</taxon>
        <taxon>Pseudomonadota</taxon>
        <taxon>Betaproteobacteria</taxon>
        <taxon>Burkholderiales</taxon>
        <taxon>Alcaligenaceae</taxon>
        <taxon>Oligella</taxon>
    </lineage>
</organism>
<dbReference type="CDD" id="cd18095">
    <property type="entry name" value="SpoU-like_rRNA-MTase"/>
    <property type="match status" value="1"/>
</dbReference>
<evidence type="ECO:0000259" key="3">
    <source>
        <dbReference type="Pfam" id="PF00588"/>
    </source>
</evidence>
<evidence type="ECO:0000313" key="4">
    <source>
        <dbReference type="EMBL" id="QPT40180.1"/>
    </source>
</evidence>
<gene>
    <name evidence="5" type="primary">tsnR</name>
    <name evidence="4" type="ORF">I6G29_00610</name>
    <name evidence="5" type="ORF">NCTC11997_00158</name>
</gene>
<accession>A0A378XC14</accession>
<keyword evidence="1 5" id="KW-0489">Methyltransferase</keyword>
<keyword evidence="7" id="KW-1185">Reference proteome</keyword>
<dbReference type="InterPro" id="IPR029026">
    <property type="entry name" value="tRNA_m1G_MTases_N"/>
</dbReference>
<keyword evidence="2 5" id="KW-0808">Transferase</keyword>
<dbReference type="GO" id="GO:0030743">
    <property type="term" value="F:23S rRNA (adenosine(1067)-2'-O)-methyltransferase activity"/>
    <property type="evidence" value="ECO:0007669"/>
    <property type="project" value="UniProtKB-EC"/>
</dbReference>
<dbReference type="SUPFAM" id="SSF55315">
    <property type="entry name" value="L30e-like"/>
    <property type="match status" value="1"/>
</dbReference>
<dbReference type="Pfam" id="PF00588">
    <property type="entry name" value="SpoU_methylase"/>
    <property type="match status" value="1"/>
</dbReference>
<reference evidence="4 7" key="2">
    <citation type="submission" date="2020-12" db="EMBL/GenBank/DDBJ databases">
        <title>FDA dAtabase for Regulatory Grade micrObial Sequences (FDA-ARGOS): Supporting development and validation of Infectious Disease Dx tests.</title>
        <authorList>
            <person name="Sproer C."/>
            <person name="Gronow S."/>
            <person name="Severitt S."/>
            <person name="Schroder I."/>
            <person name="Tallon L."/>
            <person name="Sadzewicz L."/>
            <person name="Zhao X."/>
            <person name="Boylan J."/>
            <person name="Ott S."/>
            <person name="Bowen H."/>
            <person name="Vavikolanu K."/>
            <person name="Mehta A."/>
            <person name="Aluvathingal J."/>
            <person name="Nadendla S."/>
            <person name="Lowell S."/>
            <person name="Myers T."/>
            <person name="Yan Y."/>
            <person name="Sichtig H."/>
        </authorList>
    </citation>
    <scope>NUCLEOTIDE SEQUENCE [LARGE SCALE GENOMIC DNA]</scope>
    <source>
        <strain evidence="4 7">FDAARGOS_872</strain>
    </source>
</reference>
<sequence length="273" mass="29987">MSFEPKLIDSKNNPTFKHIVKIANNKEKKLCLLEGIHLCQEFLKNSRGLKLNYAIFQSSAFKKISEKTATTELIALYEQFASQAVIFSDSLFKQLCTMPSPQGILLVVEVPQRDASTIPLTKAMVLLDRLQDPGNLGTIIRTTAAAGIEHIILSTGSVNPWSPKVLRSAQGAHFALTIHSDCDLRSLITRLQIPVYATALNDKAESLYGSVIPEKCAWLFGNEGQGVSDELLAQASKHIYIPQSHQVESLNVAVACGIALFEQRRQLLAQAAT</sequence>
<dbReference type="InterPro" id="IPR029064">
    <property type="entry name" value="Ribosomal_eL30-like_sf"/>
</dbReference>
<evidence type="ECO:0000313" key="5">
    <source>
        <dbReference type="EMBL" id="SUA50342.1"/>
    </source>
</evidence>
<dbReference type="RefSeq" id="WP_018574895.1">
    <property type="nucleotide sequence ID" value="NZ_CP065725.1"/>
</dbReference>
<evidence type="ECO:0000256" key="2">
    <source>
        <dbReference type="ARBA" id="ARBA00022679"/>
    </source>
</evidence>
<evidence type="ECO:0000313" key="6">
    <source>
        <dbReference type="Proteomes" id="UP000254603"/>
    </source>
</evidence>
<dbReference type="OrthoDB" id="9794400at2"/>
<evidence type="ECO:0000256" key="1">
    <source>
        <dbReference type="ARBA" id="ARBA00022603"/>
    </source>
</evidence>
<name>A0A378XC14_9BURK</name>
<dbReference type="STRING" id="1122619.GCA_000373745_01721"/>
<evidence type="ECO:0000313" key="7">
    <source>
        <dbReference type="Proteomes" id="UP000594903"/>
    </source>
</evidence>
<dbReference type="PANTHER" id="PTHR43191:SF2">
    <property type="entry name" value="RRNA METHYLTRANSFERASE 3, MITOCHONDRIAL"/>
    <property type="match status" value="1"/>
</dbReference>
<dbReference type="InterPro" id="IPR051259">
    <property type="entry name" value="rRNA_Methyltransferase"/>
</dbReference>
<reference evidence="5 6" key="1">
    <citation type="submission" date="2018-06" db="EMBL/GenBank/DDBJ databases">
        <authorList>
            <consortium name="Pathogen Informatics"/>
            <person name="Doyle S."/>
        </authorList>
    </citation>
    <scope>NUCLEOTIDE SEQUENCE [LARGE SCALE GENOMIC DNA]</scope>
    <source>
        <strain evidence="5 6">NCTC11997</strain>
    </source>
</reference>
<dbReference type="SUPFAM" id="SSF75217">
    <property type="entry name" value="alpha/beta knot"/>
    <property type="match status" value="1"/>
</dbReference>